<evidence type="ECO:0000313" key="4">
    <source>
        <dbReference type="Proteomes" id="UP000253850"/>
    </source>
</evidence>
<evidence type="ECO:0000256" key="2">
    <source>
        <dbReference type="HAMAP-Rule" id="MF_00055"/>
    </source>
</evidence>
<dbReference type="Proteomes" id="UP000253850">
    <property type="component" value="Chromosome"/>
</dbReference>
<dbReference type="PANTHER" id="PTHR11060:SF0">
    <property type="entry name" value="PROTEIN MEMO1"/>
    <property type="match status" value="1"/>
</dbReference>
<organism evidence="3 4">
    <name type="scientific">Halarcobacter bivalviorum</name>
    <dbReference type="NCBI Taxonomy" id="663364"/>
    <lineage>
        <taxon>Bacteria</taxon>
        <taxon>Pseudomonadati</taxon>
        <taxon>Campylobacterota</taxon>
        <taxon>Epsilonproteobacteria</taxon>
        <taxon>Campylobacterales</taxon>
        <taxon>Arcobacteraceae</taxon>
        <taxon>Halarcobacter</taxon>
    </lineage>
</organism>
<comment type="similarity">
    <text evidence="1 2">Belongs to the MEMO1 family.</text>
</comment>
<dbReference type="AlphaFoldDB" id="A0AB33GHM2"/>
<dbReference type="HAMAP" id="MF_00055">
    <property type="entry name" value="MEMO1"/>
    <property type="match status" value="1"/>
</dbReference>
<gene>
    <name evidence="3" type="ORF">ABIV_1924</name>
</gene>
<evidence type="ECO:0000313" key="3">
    <source>
        <dbReference type="EMBL" id="AXH12912.1"/>
    </source>
</evidence>
<sequence length="268" mass="30774">MDLMDIRKTVVSGSFYPDTKEEIKRYIEHFNSNFTLEDKIEIEVKALIVPHAGYIYSGFTANLAYNISSKKQFKNIIVIGPSHRHYLKGASISDYKEYETPLGNIKIAQELVKDLKEKFEFLCFDEDAHFEHSTETQAPFIKNYFPNSKIIEIVYGDMDYKELSSLIDEILKSKNNLIVISTDLSHFYSLKKANYLDNICLNGIINKDLSLLDKECEACGKVGIKAILDTAIKNNYETKFLHYCTSYDRTKDDKSVVGYTSFLVGEKI</sequence>
<reference evidence="3 4" key="1">
    <citation type="submission" date="2018-07" db="EMBL/GenBank/DDBJ databases">
        <title>Complete genome of the Arcobacter bivalviorum type strain LMG 26154.</title>
        <authorList>
            <person name="Miller W.G."/>
            <person name="Yee E."/>
            <person name="Bono J.L."/>
        </authorList>
    </citation>
    <scope>NUCLEOTIDE SEQUENCE [LARGE SCALE GENOMIC DNA]</scope>
    <source>
        <strain evidence="3 4">LMG 26154</strain>
    </source>
</reference>
<dbReference type="InterPro" id="IPR002737">
    <property type="entry name" value="MEMO1_fam"/>
</dbReference>
<dbReference type="PANTHER" id="PTHR11060">
    <property type="entry name" value="PROTEIN MEMO1"/>
    <property type="match status" value="1"/>
</dbReference>
<accession>A0AB33GHM2</accession>
<dbReference type="Pfam" id="PF01875">
    <property type="entry name" value="Memo"/>
    <property type="match status" value="1"/>
</dbReference>
<dbReference type="RefSeq" id="WP_228254289.1">
    <property type="nucleotide sequence ID" value="NZ_CP031217.1"/>
</dbReference>
<dbReference type="Gene3D" id="3.40.830.10">
    <property type="entry name" value="LigB-like"/>
    <property type="match status" value="1"/>
</dbReference>
<dbReference type="EMBL" id="CP031217">
    <property type="protein sequence ID" value="AXH12912.1"/>
    <property type="molecule type" value="Genomic_DNA"/>
</dbReference>
<name>A0AB33GHM2_9BACT</name>
<protein>
    <recommendedName>
        <fullName evidence="2">MEMO1 family protein ABIV_1924</fullName>
    </recommendedName>
</protein>
<proteinExistence type="inferred from homology"/>
<dbReference type="NCBIfam" id="TIGR04336">
    <property type="entry name" value="AmmeMemoSam_B"/>
    <property type="match status" value="1"/>
</dbReference>
<dbReference type="KEGG" id="hbv:ABIV_1924"/>
<evidence type="ECO:0000256" key="1">
    <source>
        <dbReference type="ARBA" id="ARBA00006315"/>
    </source>
</evidence>
<dbReference type="CDD" id="cd07361">
    <property type="entry name" value="MEMO_like"/>
    <property type="match status" value="1"/>
</dbReference>